<dbReference type="AlphaFoldDB" id="A0AAF0FN18"/>
<name>A0AAF0FN18_9EURY</name>
<evidence type="ECO:0000259" key="1">
    <source>
        <dbReference type="Pfam" id="PF12674"/>
    </source>
</evidence>
<organism evidence="2 3">
    <name type="scientific">Methanomicrobium antiquum</name>
    <dbReference type="NCBI Taxonomy" id="487686"/>
    <lineage>
        <taxon>Archaea</taxon>
        <taxon>Methanobacteriati</taxon>
        <taxon>Methanobacteriota</taxon>
        <taxon>Stenosarchaea group</taxon>
        <taxon>Methanomicrobia</taxon>
        <taxon>Methanomicrobiales</taxon>
        <taxon>Methanomicrobiaceae</taxon>
        <taxon>Methanomicrobium</taxon>
    </lineage>
</organism>
<dbReference type="Pfam" id="PF12674">
    <property type="entry name" value="Zn_ribbon_2"/>
    <property type="match status" value="1"/>
</dbReference>
<sequence>MKEDIEECICQSCGMPIKNQNDFGTEKDGQKSPYYCTYCYMKGLFLEPELTPSEMVDICAKKYEERKIMPFDEAYELNLKIIPELRRWKFK</sequence>
<evidence type="ECO:0000313" key="3">
    <source>
        <dbReference type="Proteomes" id="UP001218895"/>
    </source>
</evidence>
<protein>
    <submittedName>
        <fullName evidence="2">Zinc ribbon domain-containing protein</fullName>
    </submittedName>
</protein>
<gene>
    <name evidence="2" type="ORF">L1994_10040</name>
</gene>
<dbReference type="Proteomes" id="UP001218895">
    <property type="component" value="Chromosome"/>
</dbReference>
<dbReference type="EMBL" id="CP091092">
    <property type="protein sequence ID" value="WFN36472.1"/>
    <property type="molecule type" value="Genomic_DNA"/>
</dbReference>
<accession>A0AAF0FN18</accession>
<dbReference type="KEGG" id="manq:L1994_10040"/>
<keyword evidence="3" id="KW-1185">Reference proteome</keyword>
<dbReference type="GeneID" id="79950740"/>
<dbReference type="InterPro" id="IPR025868">
    <property type="entry name" value="Zn_ribbon_dom_put"/>
</dbReference>
<proteinExistence type="predicted"/>
<evidence type="ECO:0000313" key="2">
    <source>
        <dbReference type="EMBL" id="WFN36472.1"/>
    </source>
</evidence>
<reference evidence="2" key="1">
    <citation type="submission" date="2022-01" db="EMBL/GenBank/DDBJ databases">
        <title>Complete genome of Methanomicrobium antiquum DSM 21220.</title>
        <authorList>
            <person name="Chen S.-C."/>
            <person name="You Y.-T."/>
            <person name="Zhou Y.-Z."/>
            <person name="Lai M.-C."/>
        </authorList>
    </citation>
    <scope>NUCLEOTIDE SEQUENCE</scope>
    <source>
        <strain evidence="2">DSM 21220</strain>
    </source>
</reference>
<dbReference type="RefSeq" id="WP_278099309.1">
    <property type="nucleotide sequence ID" value="NZ_CP091092.1"/>
</dbReference>
<feature type="domain" description="Putative zinc ribbon" evidence="1">
    <location>
        <begin position="9"/>
        <end position="89"/>
    </location>
</feature>